<keyword evidence="1" id="KW-0812">Transmembrane</keyword>
<feature type="transmembrane region" description="Helical" evidence="1">
    <location>
        <begin position="92"/>
        <end position="116"/>
    </location>
</feature>
<keyword evidence="1" id="KW-1133">Transmembrane helix</keyword>
<evidence type="ECO:0000313" key="4">
    <source>
        <dbReference type="Proteomes" id="UP000234790"/>
    </source>
</evidence>
<keyword evidence="3" id="KW-0645">Protease</keyword>
<sequence length="322" mass="36578">MNTKHNDFRSKHFDLSEEAKFRFDILNYKTDGMIFLSTVLIIPFILSIMVSFIQPGEQGKINFQILYLVSVCVGLIFNCIRNKNGLFKGGYLWIYIFILAPQVIGVLISSITLAIFELTEENKGVVNSFVSVVTMIVTEIIIIALVLKFDRKIFKRIIETFKTKWKELLVVSIFGLILLSIIVTIIINWLIETLWFGLGESSNQEALKSILNGDYGKTIRIAYIIPLFILTVVTAPLAEEICMRNSFNLNASNRWLGFVGSAMFFGFIHYGPAFDFEHILSYSAAGFILSGIFLYTKGNMTYSWTIHLLNNLLAFILIIAIN</sequence>
<proteinExistence type="predicted"/>
<evidence type="ECO:0000313" key="3">
    <source>
        <dbReference type="EMBL" id="AUM62361.1"/>
    </source>
</evidence>
<accession>A0A2K9LU00</accession>
<feature type="transmembrane region" description="Helical" evidence="1">
    <location>
        <begin position="61"/>
        <end position="80"/>
    </location>
</feature>
<dbReference type="GO" id="GO:0006508">
    <property type="term" value="P:proteolysis"/>
    <property type="evidence" value="ECO:0007669"/>
    <property type="project" value="UniProtKB-KW"/>
</dbReference>
<feature type="transmembrane region" description="Helical" evidence="1">
    <location>
        <begin position="302"/>
        <end position="321"/>
    </location>
</feature>
<keyword evidence="4" id="KW-1185">Reference proteome</keyword>
<protein>
    <submittedName>
        <fullName evidence="3">CAAX amino terminal membrane bound protease</fullName>
    </submittedName>
</protein>
<dbReference type="GO" id="GO:0004175">
    <property type="term" value="F:endopeptidase activity"/>
    <property type="evidence" value="ECO:0007669"/>
    <property type="project" value="UniProtKB-ARBA"/>
</dbReference>
<feature type="transmembrane region" description="Helical" evidence="1">
    <location>
        <begin position="255"/>
        <end position="273"/>
    </location>
</feature>
<feature type="domain" description="CAAX prenyl protease 2/Lysostaphin resistance protein A-like" evidence="2">
    <location>
        <begin position="224"/>
        <end position="313"/>
    </location>
</feature>
<dbReference type="AlphaFoldDB" id="A0A2K9LU00"/>
<keyword evidence="1" id="KW-0472">Membrane</keyword>
<evidence type="ECO:0000256" key="1">
    <source>
        <dbReference type="SAM" id="Phobius"/>
    </source>
</evidence>
<dbReference type="GO" id="GO:0080120">
    <property type="term" value="P:CAAX-box protein maturation"/>
    <property type="evidence" value="ECO:0007669"/>
    <property type="project" value="UniProtKB-ARBA"/>
</dbReference>
<feature type="transmembrane region" description="Helical" evidence="1">
    <location>
        <begin position="32"/>
        <end position="55"/>
    </location>
</feature>
<feature type="transmembrane region" description="Helical" evidence="1">
    <location>
        <begin position="221"/>
        <end position="243"/>
    </location>
</feature>
<dbReference type="KEGG" id="smoo:SMONO_v1c01080"/>
<dbReference type="EMBL" id="CP025543">
    <property type="protein sequence ID" value="AUM62361.1"/>
    <property type="molecule type" value="Genomic_DNA"/>
</dbReference>
<dbReference type="OrthoDB" id="398378at2"/>
<dbReference type="InterPro" id="IPR003675">
    <property type="entry name" value="Rce1/LyrA-like_dom"/>
</dbReference>
<feature type="transmembrane region" description="Helical" evidence="1">
    <location>
        <begin position="128"/>
        <end position="147"/>
    </location>
</feature>
<dbReference type="Proteomes" id="UP000234790">
    <property type="component" value="Chromosome"/>
</dbReference>
<dbReference type="Pfam" id="PF02517">
    <property type="entry name" value="Rce1-like"/>
    <property type="match status" value="1"/>
</dbReference>
<gene>
    <name evidence="3" type="ORF">SMONO_v1c01080</name>
</gene>
<organism evidence="3 4">
    <name type="scientific">Spiroplasma monobiae MQ-1</name>
    <dbReference type="NCBI Taxonomy" id="1336748"/>
    <lineage>
        <taxon>Bacteria</taxon>
        <taxon>Bacillati</taxon>
        <taxon>Mycoplasmatota</taxon>
        <taxon>Mollicutes</taxon>
        <taxon>Entomoplasmatales</taxon>
        <taxon>Spiroplasmataceae</taxon>
        <taxon>Spiroplasma</taxon>
    </lineage>
</organism>
<name>A0A2K9LU00_SPISQ</name>
<evidence type="ECO:0000259" key="2">
    <source>
        <dbReference type="Pfam" id="PF02517"/>
    </source>
</evidence>
<feature type="transmembrane region" description="Helical" evidence="1">
    <location>
        <begin position="168"/>
        <end position="191"/>
    </location>
</feature>
<dbReference type="RefSeq" id="WP_101780413.1">
    <property type="nucleotide sequence ID" value="NZ_CP025543.1"/>
</dbReference>
<reference evidence="3 4" key="1">
    <citation type="submission" date="2017-12" db="EMBL/GenBank/DDBJ databases">
        <title>Complete genome sequence of Spiroplasma monobiae MQ-1 (ATCC 33825).</title>
        <authorList>
            <person name="Tsai Y.-M."/>
            <person name="Lo W.-S."/>
            <person name="Wu P.-S."/>
            <person name="Cho S.-T."/>
            <person name="Kuo C.-H."/>
        </authorList>
    </citation>
    <scope>NUCLEOTIDE SEQUENCE [LARGE SCALE GENOMIC DNA]</scope>
    <source>
        <strain evidence="3 4">MQ-1</strain>
    </source>
</reference>
<keyword evidence="3" id="KW-0378">Hydrolase</keyword>
<feature type="transmembrane region" description="Helical" evidence="1">
    <location>
        <begin position="279"/>
        <end position="295"/>
    </location>
</feature>